<sequence length="171" mass="20463">MQQKVFITFSIETNMDPDNQFEHFDPNEITKILQVQPIQTQSYDLECKEPPRSRRPGNPWCSSWIYRLGGYYDEEQYNHPDGYIQHLLEQFNEQFLTVKQNLIIDIQNRYNAICYLEIYLFSAQDSLTHVSIPSNIMKSLLTVNCSVDIYTHSQSIEHYPRYEQKDMYKFK</sequence>
<dbReference type="AlphaFoldDB" id="A0AAW9NQ46"/>
<gene>
    <name evidence="1" type="ORF">P9B03_08965</name>
</gene>
<protein>
    <submittedName>
        <fullName evidence="1">DUF4279 domain-containing protein</fullName>
    </submittedName>
</protein>
<organism evidence="1 2">
    <name type="scientific">Metasolibacillus meyeri</name>
    <dbReference type="NCBI Taxonomy" id="1071052"/>
    <lineage>
        <taxon>Bacteria</taxon>
        <taxon>Bacillati</taxon>
        <taxon>Bacillota</taxon>
        <taxon>Bacilli</taxon>
        <taxon>Bacillales</taxon>
        <taxon>Caryophanaceae</taxon>
        <taxon>Metasolibacillus</taxon>
    </lineage>
</organism>
<dbReference type="RefSeq" id="WP_326123094.1">
    <property type="nucleotide sequence ID" value="NZ_JARSFG010000012.1"/>
</dbReference>
<dbReference type="EMBL" id="JARSFG010000012">
    <property type="protein sequence ID" value="MEC1178611.1"/>
    <property type="molecule type" value="Genomic_DNA"/>
</dbReference>
<dbReference type="InterPro" id="IPR025459">
    <property type="entry name" value="DUF4279"/>
</dbReference>
<comment type="caution">
    <text evidence="1">The sequence shown here is derived from an EMBL/GenBank/DDBJ whole genome shotgun (WGS) entry which is preliminary data.</text>
</comment>
<proteinExistence type="predicted"/>
<evidence type="ECO:0000313" key="1">
    <source>
        <dbReference type="EMBL" id="MEC1178611.1"/>
    </source>
</evidence>
<dbReference type="Pfam" id="PF14106">
    <property type="entry name" value="DUF4279"/>
    <property type="match status" value="1"/>
</dbReference>
<keyword evidence="2" id="KW-1185">Reference proteome</keyword>
<accession>A0AAW9NQ46</accession>
<dbReference type="Proteomes" id="UP001344888">
    <property type="component" value="Unassembled WGS sequence"/>
</dbReference>
<name>A0AAW9NQ46_9BACL</name>
<reference evidence="1 2" key="1">
    <citation type="submission" date="2023-03" db="EMBL/GenBank/DDBJ databases">
        <title>Bacillus Genome Sequencing.</title>
        <authorList>
            <person name="Dunlap C."/>
        </authorList>
    </citation>
    <scope>NUCLEOTIDE SEQUENCE [LARGE SCALE GENOMIC DNA]</scope>
    <source>
        <strain evidence="1 2">B-59205</strain>
    </source>
</reference>
<evidence type="ECO:0000313" key="2">
    <source>
        <dbReference type="Proteomes" id="UP001344888"/>
    </source>
</evidence>